<keyword evidence="1" id="KW-0732">Signal</keyword>
<feature type="domain" description="Putative auto-transporter adhesin head GIN" evidence="2">
    <location>
        <begin position="31"/>
        <end position="217"/>
    </location>
</feature>
<dbReference type="STRING" id="1166340.SAMN05192583_2971"/>
<evidence type="ECO:0000313" key="4">
    <source>
        <dbReference type="Proteomes" id="UP000199206"/>
    </source>
</evidence>
<dbReference type="Proteomes" id="UP000199206">
    <property type="component" value="Unassembled WGS sequence"/>
</dbReference>
<feature type="signal peptide" evidence="1">
    <location>
        <begin position="1"/>
        <end position="21"/>
    </location>
</feature>
<evidence type="ECO:0000256" key="1">
    <source>
        <dbReference type="SAM" id="SignalP"/>
    </source>
</evidence>
<accession>A0A1H8HAW6</accession>
<dbReference type="EMBL" id="FOCF01000008">
    <property type="protein sequence ID" value="SEN52708.1"/>
    <property type="molecule type" value="Genomic_DNA"/>
</dbReference>
<reference evidence="4" key="1">
    <citation type="submission" date="2016-10" db="EMBL/GenBank/DDBJ databases">
        <authorList>
            <person name="Varghese N."/>
            <person name="Submissions S."/>
        </authorList>
    </citation>
    <scope>NUCLEOTIDE SEQUENCE [LARGE SCALE GENOMIC DNA]</scope>
    <source>
        <strain evidence="4">S6-262</strain>
    </source>
</reference>
<dbReference type="RefSeq" id="WP_139198097.1">
    <property type="nucleotide sequence ID" value="NZ_FOCF01000008.1"/>
</dbReference>
<feature type="chain" id="PRO_5011576816" evidence="1">
    <location>
        <begin position="22"/>
        <end position="234"/>
    </location>
</feature>
<protein>
    <submittedName>
        <fullName evidence="3">Putative auto-transporter adhesin, head GIN domain</fullName>
    </submittedName>
</protein>
<dbReference type="Gene3D" id="2.160.20.120">
    <property type="match status" value="1"/>
</dbReference>
<name>A0A1H8HAW6_9SPHN</name>
<keyword evidence="4" id="KW-1185">Reference proteome</keyword>
<dbReference type="OrthoDB" id="7478143at2"/>
<dbReference type="InterPro" id="IPR021255">
    <property type="entry name" value="DUF2807"/>
</dbReference>
<proteinExistence type="predicted"/>
<evidence type="ECO:0000313" key="3">
    <source>
        <dbReference type="EMBL" id="SEN52708.1"/>
    </source>
</evidence>
<dbReference type="Pfam" id="PF10988">
    <property type="entry name" value="DUF2807"/>
    <property type="match status" value="1"/>
</dbReference>
<sequence length="234" mass="23779">MRSALRSAVLLLLACAGTVHAAERSVHPGSFDRLRLRGPYEVTVASGSPGATLTGERDAIEGVEVRLDGNTLVVQPGNSGWGTSRPQRDSDQPVRIALTTPRLAMLAVVGAARVKVAAMKADRVDVAVTGSGSVTVDGIATDMANLSAIGTGTLTVAGRAARARLLGNGAATIDAAGLDTGEIYIRTDGTGDTRARARYGADIGNSGVGRVAVVGTPKCRVVPQGGPVSCGQPR</sequence>
<organism evidence="3 4">
    <name type="scientific">Sphingomonas gellani</name>
    <dbReference type="NCBI Taxonomy" id="1166340"/>
    <lineage>
        <taxon>Bacteria</taxon>
        <taxon>Pseudomonadati</taxon>
        <taxon>Pseudomonadota</taxon>
        <taxon>Alphaproteobacteria</taxon>
        <taxon>Sphingomonadales</taxon>
        <taxon>Sphingomonadaceae</taxon>
        <taxon>Sphingomonas</taxon>
    </lineage>
</organism>
<gene>
    <name evidence="3" type="ORF">SAMN05192583_2971</name>
</gene>
<dbReference type="AlphaFoldDB" id="A0A1H8HAW6"/>
<evidence type="ECO:0000259" key="2">
    <source>
        <dbReference type="Pfam" id="PF10988"/>
    </source>
</evidence>